<reference evidence="7" key="1">
    <citation type="submission" date="2023-09" db="UniProtKB">
        <authorList>
            <consortium name="Ensembl"/>
        </authorList>
    </citation>
    <scope>IDENTIFICATION</scope>
</reference>
<dbReference type="GO" id="GO:0008270">
    <property type="term" value="F:zinc ion binding"/>
    <property type="evidence" value="ECO:0007669"/>
    <property type="project" value="UniProtKB-KW"/>
</dbReference>
<proteinExistence type="inferred from homology"/>
<dbReference type="GO" id="GO:0070180">
    <property type="term" value="F:large ribosomal subunit rRNA binding"/>
    <property type="evidence" value="ECO:0007669"/>
    <property type="project" value="TreeGrafter"/>
</dbReference>
<dbReference type="SUPFAM" id="SSF57829">
    <property type="entry name" value="Zn-binding ribosomal proteins"/>
    <property type="match status" value="1"/>
</dbReference>
<evidence type="ECO:0000256" key="2">
    <source>
        <dbReference type="ARBA" id="ARBA00022723"/>
    </source>
</evidence>
<dbReference type="InterPro" id="IPR011332">
    <property type="entry name" value="Ribosomal_zn-bd"/>
</dbReference>
<gene>
    <name evidence="7" type="primary">LOC109682719</name>
</gene>
<accession>A0A8C0XHU2</accession>
<keyword evidence="2" id="KW-0479">Metal-binding</keyword>
<name>A0A8C0XHU2_CASCN</name>
<dbReference type="InterPro" id="IPR011331">
    <property type="entry name" value="Ribosomal_eL37/eL43"/>
</dbReference>
<protein>
    <submittedName>
        <fullName evidence="7">Uncharacterized protein</fullName>
    </submittedName>
</protein>
<evidence type="ECO:0000256" key="6">
    <source>
        <dbReference type="ARBA" id="ARBA00023274"/>
    </source>
</evidence>
<organism evidence="7">
    <name type="scientific">Castor canadensis</name>
    <name type="common">American beaver</name>
    <dbReference type="NCBI Taxonomy" id="51338"/>
    <lineage>
        <taxon>Eukaryota</taxon>
        <taxon>Metazoa</taxon>
        <taxon>Chordata</taxon>
        <taxon>Craniata</taxon>
        <taxon>Vertebrata</taxon>
        <taxon>Euteleostomi</taxon>
        <taxon>Mammalia</taxon>
        <taxon>Eutheria</taxon>
        <taxon>Euarchontoglires</taxon>
        <taxon>Glires</taxon>
        <taxon>Rodentia</taxon>
        <taxon>Castorimorpha</taxon>
        <taxon>Castoridae</taxon>
        <taxon>Castor</taxon>
    </lineage>
</organism>
<evidence type="ECO:0000313" key="7">
    <source>
        <dbReference type="Ensembl" id="ENSCCNP00000023424.1"/>
    </source>
</evidence>
<dbReference type="GO" id="GO:0022625">
    <property type="term" value="C:cytosolic large ribosomal subunit"/>
    <property type="evidence" value="ECO:0007669"/>
    <property type="project" value="TreeGrafter"/>
</dbReference>
<sequence length="108" mass="12545">MAKCTKKFRIISKYGTCYGGSLWKMVKKFEISLHAKYTCSFGGKAKMRQAVGIWTLRESAHYNSGWWYLDLQHDFSNHSQVCHQKTEEIKRPVEALPFETSLAYNKMG</sequence>
<evidence type="ECO:0000256" key="5">
    <source>
        <dbReference type="ARBA" id="ARBA00022980"/>
    </source>
</evidence>
<keyword evidence="4" id="KW-0862">Zinc</keyword>
<dbReference type="AlphaFoldDB" id="A0A8C0XHU2"/>
<evidence type="ECO:0000256" key="1">
    <source>
        <dbReference type="ARBA" id="ARBA00008672"/>
    </source>
</evidence>
<evidence type="ECO:0000256" key="4">
    <source>
        <dbReference type="ARBA" id="ARBA00022833"/>
    </source>
</evidence>
<dbReference type="Gene3D" id="2.20.25.30">
    <property type="match status" value="1"/>
</dbReference>
<evidence type="ECO:0000256" key="3">
    <source>
        <dbReference type="ARBA" id="ARBA00022771"/>
    </source>
</evidence>
<comment type="similarity">
    <text evidence="1">Belongs to the eukaryotic ribosomal protein eL43 family.</text>
</comment>
<dbReference type="InterPro" id="IPR002674">
    <property type="entry name" value="Ribosomal_eL43"/>
</dbReference>
<dbReference type="GO" id="GO:0003735">
    <property type="term" value="F:structural constituent of ribosome"/>
    <property type="evidence" value="ECO:0007669"/>
    <property type="project" value="InterPro"/>
</dbReference>
<keyword evidence="3" id="KW-0863">Zinc-finger</keyword>
<dbReference type="GO" id="GO:0006412">
    <property type="term" value="P:translation"/>
    <property type="evidence" value="ECO:0007669"/>
    <property type="project" value="InterPro"/>
</dbReference>
<keyword evidence="6" id="KW-0687">Ribonucleoprotein</keyword>
<dbReference type="PANTHER" id="PTHR48188">
    <property type="entry name" value="60S RIBOSOMAL PROTEIN L43"/>
    <property type="match status" value="1"/>
</dbReference>
<keyword evidence="5" id="KW-0689">Ribosomal protein</keyword>
<dbReference type="PANTHER" id="PTHR48188:SF3">
    <property type="entry name" value="60S RIBOSOMAL PROTEIN L37A-RELATED"/>
    <property type="match status" value="1"/>
</dbReference>
<dbReference type="Ensembl" id="ENSCCNT00000029915.1">
    <property type="protein sequence ID" value="ENSCCNP00000023424.1"/>
    <property type="gene ID" value="ENSCCNG00000023002.1"/>
</dbReference>
<dbReference type="Pfam" id="PF01780">
    <property type="entry name" value="Ribosomal_L37ae"/>
    <property type="match status" value="1"/>
</dbReference>